<protein>
    <submittedName>
        <fullName evidence="2">Uncharacterized protein</fullName>
    </submittedName>
</protein>
<name>A0AAV9H0M3_9PEZI</name>
<dbReference type="EMBL" id="MU865916">
    <property type="protein sequence ID" value="KAK4454609.1"/>
    <property type="molecule type" value="Genomic_DNA"/>
</dbReference>
<gene>
    <name evidence="2" type="ORF">QBC34DRAFT_136888</name>
</gene>
<accession>A0AAV9H0M3</accession>
<evidence type="ECO:0000256" key="1">
    <source>
        <dbReference type="SAM" id="MobiDB-lite"/>
    </source>
</evidence>
<comment type="caution">
    <text evidence="2">The sequence shown here is derived from an EMBL/GenBank/DDBJ whole genome shotgun (WGS) entry which is preliminary data.</text>
</comment>
<reference evidence="2" key="1">
    <citation type="journal article" date="2023" name="Mol. Phylogenet. Evol.">
        <title>Genome-scale phylogeny and comparative genomics of the fungal order Sordariales.</title>
        <authorList>
            <person name="Hensen N."/>
            <person name="Bonometti L."/>
            <person name="Westerberg I."/>
            <person name="Brannstrom I.O."/>
            <person name="Guillou S."/>
            <person name="Cros-Aarteil S."/>
            <person name="Calhoun S."/>
            <person name="Haridas S."/>
            <person name="Kuo A."/>
            <person name="Mondo S."/>
            <person name="Pangilinan J."/>
            <person name="Riley R."/>
            <person name="LaButti K."/>
            <person name="Andreopoulos B."/>
            <person name="Lipzen A."/>
            <person name="Chen C."/>
            <person name="Yan M."/>
            <person name="Daum C."/>
            <person name="Ng V."/>
            <person name="Clum A."/>
            <person name="Steindorff A."/>
            <person name="Ohm R.A."/>
            <person name="Martin F."/>
            <person name="Silar P."/>
            <person name="Natvig D.O."/>
            <person name="Lalanne C."/>
            <person name="Gautier V."/>
            <person name="Ament-Velasquez S.L."/>
            <person name="Kruys A."/>
            <person name="Hutchinson M.I."/>
            <person name="Powell A.J."/>
            <person name="Barry K."/>
            <person name="Miller A.N."/>
            <person name="Grigoriev I.V."/>
            <person name="Debuchy R."/>
            <person name="Gladieux P."/>
            <person name="Hiltunen Thoren M."/>
            <person name="Johannesson H."/>
        </authorList>
    </citation>
    <scope>NUCLEOTIDE SEQUENCE</scope>
    <source>
        <strain evidence="2">PSN243</strain>
    </source>
</reference>
<dbReference type="Proteomes" id="UP001321760">
    <property type="component" value="Unassembled WGS sequence"/>
</dbReference>
<proteinExistence type="predicted"/>
<feature type="region of interest" description="Disordered" evidence="1">
    <location>
        <begin position="77"/>
        <end position="116"/>
    </location>
</feature>
<evidence type="ECO:0000313" key="3">
    <source>
        <dbReference type="Proteomes" id="UP001321760"/>
    </source>
</evidence>
<reference evidence="2" key="2">
    <citation type="submission" date="2023-05" db="EMBL/GenBank/DDBJ databases">
        <authorList>
            <consortium name="Lawrence Berkeley National Laboratory"/>
            <person name="Steindorff A."/>
            <person name="Hensen N."/>
            <person name="Bonometti L."/>
            <person name="Westerberg I."/>
            <person name="Brannstrom I.O."/>
            <person name="Guillou S."/>
            <person name="Cros-Aarteil S."/>
            <person name="Calhoun S."/>
            <person name="Haridas S."/>
            <person name="Kuo A."/>
            <person name="Mondo S."/>
            <person name="Pangilinan J."/>
            <person name="Riley R."/>
            <person name="Labutti K."/>
            <person name="Andreopoulos B."/>
            <person name="Lipzen A."/>
            <person name="Chen C."/>
            <person name="Yanf M."/>
            <person name="Daum C."/>
            <person name="Ng V."/>
            <person name="Clum A."/>
            <person name="Ohm R."/>
            <person name="Martin F."/>
            <person name="Silar P."/>
            <person name="Natvig D."/>
            <person name="Lalanne C."/>
            <person name="Gautier V."/>
            <person name="Ament-Velasquez S.L."/>
            <person name="Kruys A."/>
            <person name="Hutchinson M.I."/>
            <person name="Powell A.J."/>
            <person name="Barry K."/>
            <person name="Miller A.N."/>
            <person name="Grigoriev I.V."/>
            <person name="Debuchy R."/>
            <person name="Gladieux P."/>
            <person name="Thoren M.H."/>
            <person name="Johannesson H."/>
        </authorList>
    </citation>
    <scope>NUCLEOTIDE SEQUENCE</scope>
    <source>
        <strain evidence="2">PSN243</strain>
    </source>
</reference>
<dbReference type="AlphaFoldDB" id="A0AAV9H0M3"/>
<evidence type="ECO:0000313" key="2">
    <source>
        <dbReference type="EMBL" id="KAK4454609.1"/>
    </source>
</evidence>
<sequence length="203" mass="22370">MAVPASRQGAAGRSRFATVGAFFASRYWSTTPRLKLARGPGIRSRGQKVERLAATSAESGIKQCQCGLFRSCIAQQRRPRSSLPSGLQPARSTGSRTAKERRNSSNNPATFGKTASPLKRRSLAAKIVRFGIQRGAEVCVPGKPQPRYFPPSARVSGKSATTRARRQRVQFSFVGRISGWLWTLVQSGIWEYHTSPPRSLHHY</sequence>
<keyword evidence="3" id="KW-1185">Reference proteome</keyword>
<feature type="compositionally biased region" description="Polar residues" evidence="1">
    <location>
        <begin position="82"/>
        <end position="96"/>
    </location>
</feature>
<organism evidence="2 3">
    <name type="scientific">Podospora aff. communis PSN243</name>
    <dbReference type="NCBI Taxonomy" id="3040156"/>
    <lineage>
        <taxon>Eukaryota</taxon>
        <taxon>Fungi</taxon>
        <taxon>Dikarya</taxon>
        <taxon>Ascomycota</taxon>
        <taxon>Pezizomycotina</taxon>
        <taxon>Sordariomycetes</taxon>
        <taxon>Sordariomycetidae</taxon>
        <taxon>Sordariales</taxon>
        <taxon>Podosporaceae</taxon>
        <taxon>Podospora</taxon>
    </lineage>
</organism>